<comment type="caution">
    <text evidence="4">The sequence shown here is derived from an EMBL/GenBank/DDBJ whole genome shotgun (WGS) entry which is preliminary data.</text>
</comment>
<accession>A0A699UR39</accession>
<feature type="domain" description="CCHC-type" evidence="3">
    <location>
        <begin position="76"/>
        <end position="91"/>
    </location>
</feature>
<keyword evidence="1" id="KW-0479">Metal-binding</keyword>
<dbReference type="GO" id="GO:0003676">
    <property type="term" value="F:nucleic acid binding"/>
    <property type="evidence" value="ECO:0007669"/>
    <property type="project" value="InterPro"/>
</dbReference>
<evidence type="ECO:0000313" key="4">
    <source>
        <dbReference type="EMBL" id="GFD24950.1"/>
    </source>
</evidence>
<dbReference type="Gene3D" id="4.10.60.10">
    <property type="entry name" value="Zinc finger, CCHC-type"/>
    <property type="match status" value="1"/>
</dbReference>
<dbReference type="EMBL" id="BKCJ011356604">
    <property type="protein sequence ID" value="GFD24950.1"/>
    <property type="molecule type" value="Genomic_DNA"/>
</dbReference>
<dbReference type="SMART" id="SM00343">
    <property type="entry name" value="ZnF_C2HC"/>
    <property type="match status" value="1"/>
</dbReference>
<sequence>DRDGHRIRPSDTSAQGSNQRAYDRRDSNRYGNGGRYGNKDMYGNNKGRRDIQGSDRHGNGSDKRSTSTQRVATGACFECGKVRHLAKDCKKGSTSSRGNKNNKPQATSGRVFALTTEQAANAP</sequence>
<keyword evidence="1" id="KW-0862">Zinc</keyword>
<feature type="non-terminal residue" evidence="4">
    <location>
        <position position="1"/>
    </location>
</feature>
<feature type="compositionally biased region" description="Polar residues" evidence="2">
    <location>
        <begin position="92"/>
        <end position="108"/>
    </location>
</feature>
<name>A0A699UR39_TANCI</name>
<dbReference type="InterPro" id="IPR001878">
    <property type="entry name" value="Znf_CCHC"/>
</dbReference>
<feature type="region of interest" description="Disordered" evidence="2">
    <location>
        <begin position="87"/>
        <end position="123"/>
    </location>
</feature>
<feature type="compositionally biased region" description="Polar residues" evidence="2">
    <location>
        <begin position="10"/>
        <end position="20"/>
    </location>
</feature>
<dbReference type="InterPro" id="IPR036875">
    <property type="entry name" value="Znf_CCHC_sf"/>
</dbReference>
<dbReference type="AlphaFoldDB" id="A0A699UR39"/>
<feature type="non-terminal residue" evidence="4">
    <location>
        <position position="123"/>
    </location>
</feature>
<dbReference type="SUPFAM" id="SSF57756">
    <property type="entry name" value="Retrovirus zinc finger-like domains"/>
    <property type="match status" value="1"/>
</dbReference>
<feature type="compositionally biased region" description="Basic and acidic residues" evidence="2">
    <location>
        <begin position="47"/>
        <end position="65"/>
    </location>
</feature>
<dbReference type="PROSITE" id="PS50158">
    <property type="entry name" value="ZF_CCHC"/>
    <property type="match status" value="1"/>
</dbReference>
<evidence type="ECO:0000256" key="1">
    <source>
        <dbReference type="PROSITE-ProRule" id="PRU00047"/>
    </source>
</evidence>
<dbReference type="GO" id="GO:0008270">
    <property type="term" value="F:zinc ion binding"/>
    <property type="evidence" value="ECO:0007669"/>
    <property type="project" value="UniProtKB-KW"/>
</dbReference>
<keyword evidence="1" id="KW-0863">Zinc-finger</keyword>
<evidence type="ECO:0000259" key="3">
    <source>
        <dbReference type="PROSITE" id="PS50158"/>
    </source>
</evidence>
<evidence type="ECO:0000256" key="2">
    <source>
        <dbReference type="SAM" id="MobiDB-lite"/>
    </source>
</evidence>
<gene>
    <name evidence="4" type="ORF">Tci_896919</name>
</gene>
<reference evidence="4" key="1">
    <citation type="journal article" date="2019" name="Sci. Rep.">
        <title>Draft genome of Tanacetum cinerariifolium, the natural source of mosquito coil.</title>
        <authorList>
            <person name="Yamashiro T."/>
            <person name="Shiraishi A."/>
            <person name="Satake H."/>
            <person name="Nakayama K."/>
        </authorList>
    </citation>
    <scope>NUCLEOTIDE SEQUENCE</scope>
</reference>
<feature type="region of interest" description="Disordered" evidence="2">
    <location>
        <begin position="1"/>
        <end position="74"/>
    </location>
</feature>
<protein>
    <recommendedName>
        <fullName evidence="3">CCHC-type domain-containing protein</fullName>
    </recommendedName>
</protein>
<proteinExistence type="predicted"/>
<organism evidence="4">
    <name type="scientific">Tanacetum cinerariifolium</name>
    <name type="common">Dalmatian daisy</name>
    <name type="synonym">Chrysanthemum cinerariifolium</name>
    <dbReference type="NCBI Taxonomy" id="118510"/>
    <lineage>
        <taxon>Eukaryota</taxon>
        <taxon>Viridiplantae</taxon>
        <taxon>Streptophyta</taxon>
        <taxon>Embryophyta</taxon>
        <taxon>Tracheophyta</taxon>
        <taxon>Spermatophyta</taxon>
        <taxon>Magnoliopsida</taxon>
        <taxon>eudicotyledons</taxon>
        <taxon>Gunneridae</taxon>
        <taxon>Pentapetalae</taxon>
        <taxon>asterids</taxon>
        <taxon>campanulids</taxon>
        <taxon>Asterales</taxon>
        <taxon>Asteraceae</taxon>
        <taxon>Asteroideae</taxon>
        <taxon>Anthemideae</taxon>
        <taxon>Anthemidinae</taxon>
        <taxon>Tanacetum</taxon>
    </lineage>
</organism>